<evidence type="ECO:0000256" key="1">
    <source>
        <dbReference type="ARBA" id="ARBA00009759"/>
    </source>
</evidence>
<comment type="cofactor">
    <cofactor evidence="2">
        <name>Mg(2+)</name>
        <dbReference type="ChEBI" id="CHEBI:18420"/>
    </cofactor>
</comment>
<feature type="binding site" evidence="2">
    <location>
        <position position="60"/>
    </location>
    <ligand>
        <name>Mg(2+)</name>
        <dbReference type="ChEBI" id="CHEBI:18420"/>
        <label>1</label>
        <note>catalytic</note>
    </ligand>
</feature>
<keyword evidence="2" id="KW-0479">Metal-binding</keyword>
<proteinExistence type="inferred from homology"/>
<dbReference type="GO" id="GO:0006020">
    <property type="term" value="P:inositol metabolic process"/>
    <property type="evidence" value="ECO:0007669"/>
    <property type="project" value="TreeGrafter"/>
</dbReference>
<dbReference type="Proteomes" id="UP000078286">
    <property type="component" value="Unassembled WGS sequence"/>
</dbReference>
<dbReference type="PANTHER" id="PTHR20854">
    <property type="entry name" value="INOSITOL MONOPHOSPHATASE"/>
    <property type="match status" value="1"/>
</dbReference>
<dbReference type="EMBL" id="LXEO01000025">
    <property type="protein sequence ID" value="OAT17492.1"/>
    <property type="molecule type" value="Genomic_DNA"/>
</dbReference>
<protein>
    <submittedName>
        <fullName evidence="3">Inositol monophosphatase</fullName>
    </submittedName>
</protein>
<comment type="similarity">
    <text evidence="1">Belongs to the inositol monophosphatase superfamily.</text>
</comment>
<accession>A0A1B7HPC5</accession>
<dbReference type="PANTHER" id="PTHR20854:SF4">
    <property type="entry name" value="INOSITOL-1-MONOPHOSPHATASE-RELATED"/>
    <property type="match status" value="1"/>
</dbReference>
<comment type="caution">
    <text evidence="3">The sequence shown here is derived from an EMBL/GenBank/DDBJ whole genome shotgun (WGS) entry which is preliminary data.</text>
</comment>
<keyword evidence="2" id="KW-0460">Magnesium</keyword>
<dbReference type="AlphaFoldDB" id="A0A1B7HPC5"/>
<reference evidence="3 4" key="1">
    <citation type="submission" date="2016-04" db="EMBL/GenBank/DDBJ databases">
        <title>ATOL: Assembling a taxonomically balanced genome-scale reconstruction of the evolutionary history of the Enterobacteriaceae.</title>
        <authorList>
            <person name="Plunkett G.III."/>
            <person name="Neeno-Eckwall E.C."/>
            <person name="Glasner J.D."/>
            <person name="Perna N.T."/>
        </authorList>
    </citation>
    <scope>NUCLEOTIDE SEQUENCE [LARGE SCALE GENOMIC DNA]</scope>
    <source>
        <strain evidence="3 4">ATCC 51607</strain>
    </source>
</reference>
<feature type="binding site" evidence="2">
    <location>
        <position position="82"/>
    </location>
    <ligand>
        <name>Mg(2+)</name>
        <dbReference type="ChEBI" id="CHEBI:18420"/>
        <label>1</label>
        <note>catalytic</note>
    </ligand>
</feature>
<evidence type="ECO:0000313" key="4">
    <source>
        <dbReference type="Proteomes" id="UP000078286"/>
    </source>
</evidence>
<keyword evidence="4" id="KW-1185">Reference proteome</keyword>
<dbReference type="Pfam" id="PF00459">
    <property type="entry name" value="Inositol_P"/>
    <property type="match status" value="1"/>
</dbReference>
<gene>
    <name evidence="3" type="ORF">M979_1986</name>
</gene>
<dbReference type="Gene3D" id="3.30.540.10">
    <property type="entry name" value="Fructose-1,6-Bisphosphatase, subunit A, domain 1"/>
    <property type="match status" value="1"/>
</dbReference>
<dbReference type="GO" id="GO:0008934">
    <property type="term" value="F:inositol monophosphate 1-phosphatase activity"/>
    <property type="evidence" value="ECO:0007669"/>
    <property type="project" value="TreeGrafter"/>
</dbReference>
<feature type="binding site" evidence="2">
    <location>
        <position position="83"/>
    </location>
    <ligand>
        <name>Mg(2+)</name>
        <dbReference type="ChEBI" id="CHEBI:18420"/>
        <label>1</label>
        <note>catalytic</note>
    </ligand>
</feature>
<dbReference type="InterPro" id="IPR000760">
    <property type="entry name" value="Inositol_monophosphatase-like"/>
</dbReference>
<dbReference type="PATRIC" id="fig|1354255.3.peg.2057"/>
<name>A0A1B7HPC5_9ENTR</name>
<dbReference type="RefSeq" id="WP_064554813.1">
    <property type="nucleotide sequence ID" value="NZ_LXEO01000025.1"/>
</dbReference>
<dbReference type="PRINTS" id="PR00377">
    <property type="entry name" value="IMPHPHTASES"/>
</dbReference>
<sequence length="228" mass="25623">MLCEKAVDAIKKRLPDILKLRNEKRKKEDDSYVSEGDLLVQTLILAECRDILPDHTIISEELAPFTNENWRENGSYIIIDPIDGTENFVSGLKEWGVGISVYTNGKHEESCIYLPELDEKLITGGSYIKYDSRICGLSSSLSKSDLLNLPAGFEYRIIGCSMYNMLNAIKGSYLRFDNVKGVNCWDILPGLNLALEHNIPAYIDGEKYSGQILFPVKKYKISIGVGCE</sequence>
<organism evidence="3 4">
    <name type="scientific">Buttiauxella noackiae ATCC 51607</name>
    <dbReference type="NCBI Taxonomy" id="1354255"/>
    <lineage>
        <taxon>Bacteria</taxon>
        <taxon>Pseudomonadati</taxon>
        <taxon>Pseudomonadota</taxon>
        <taxon>Gammaproteobacteria</taxon>
        <taxon>Enterobacterales</taxon>
        <taxon>Enterobacteriaceae</taxon>
        <taxon>Buttiauxella</taxon>
    </lineage>
</organism>
<feature type="binding site" evidence="2">
    <location>
        <position position="80"/>
    </location>
    <ligand>
        <name>Mg(2+)</name>
        <dbReference type="ChEBI" id="CHEBI:18420"/>
        <label>1</label>
        <note>catalytic</note>
    </ligand>
</feature>
<evidence type="ECO:0000313" key="3">
    <source>
        <dbReference type="EMBL" id="OAT17492.1"/>
    </source>
</evidence>
<evidence type="ECO:0000256" key="2">
    <source>
        <dbReference type="PIRSR" id="PIRSR600760-2"/>
    </source>
</evidence>
<dbReference type="GO" id="GO:0007165">
    <property type="term" value="P:signal transduction"/>
    <property type="evidence" value="ECO:0007669"/>
    <property type="project" value="TreeGrafter"/>
</dbReference>
<dbReference type="GO" id="GO:0046872">
    <property type="term" value="F:metal ion binding"/>
    <property type="evidence" value="ECO:0007669"/>
    <property type="project" value="UniProtKB-KW"/>
</dbReference>
<dbReference type="SUPFAM" id="SSF56655">
    <property type="entry name" value="Carbohydrate phosphatase"/>
    <property type="match status" value="1"/>
</dbReference>